<evidence type="ECO:0000313" key="10">
    <source>
        <dbReference type="EMBL" id="VFK11730.1"/>
    </source>
</evidence>
<dbReference type="Pfam" id="PF17827">
    <property type="entry name" value="PrmC_N"/>
    <property type="match status" value="1"/>
</dbReference>
<dbReference type="NCBIfam" id="TIGR03534">
    <property type="entry name" value="RF_mod_PrmC"/>
    <property type="match status" value="1"/>
</dbReference>
<name>A0A450SUV8_9GAMM</name>
<evidence type="ECO:0000256" key="3">
    <source>
        <dbReference type="ARBA" id="ARBA00022691"/>
    </source>
</evidence>
<dbReference type="EC" id="2.1.1.297" evidence="5"/>
<evidence type="ECO:0000256" key="5">
    <source>
        <dbReference type="HAMAP-Rule" id="MF_02126"/>
    </source>
</evidence>
<dbReference type="HAMAP" id="MF_02126">
    <property type="entry name" value="RF_methyltr_PrmC"/>
    <property type="match status" value="1"/>
</dbReference>
<keyword evidence="3 5" id="KW-0949">S-adenosyl-L-methionine</keyword>
<evidence type="ECO:0000256" key="2">
    <source>
        <dbReference type="ARBA" id="ARBA00022679"/>
    </source>
</evidence>
<feature type="binding site" evidence="5">
    <location>
        <begin position="129"/>
        <end position="133"/>
    </location>
    <ligand>
        <name>S-adenosyl-L-methionine</name>
        <dbReference type="ChEBI" id="CHEBI:59789"/>
    </ligand>
</feature>
<dbReference type="InterPro" id="IPR007848">
    <property type="entry name" value="Small_mtfrase_dom"/>
</dbReference>
<proteinExistence type="inferred from homology"/>
<evidence type="ECO:0000256" key="4">
    <source>
        <dbReference type="ARBA" id="ARBA00048391"/>
    </source>
</evidence>
<feature type="domain" description="Methyltransferase small" evidence="6">
    <location>
        <begin position="116"/>
        <end position="213"/>
    </location>
</feature>
<dbReference type="InterPro" id="IPR050320">
    <property type="entry name" value="N5-glutamine_MTase"/>
</dbReference>
<dbReference type="EMBL" id="CAADEZ010000173">
    <property type="protein sequence ID" value="VFJ56722.1"/>
    <property type="molecule type" value="Genomic_DNA"/>
</dbReference>
<dbReference type="PROSITE" id="PS00092">
    <property type="entry name" value="N6_MTASE"/>
    <property type="match status" value="1"/>
</dbReference>
<dbReference type="InterPro" id="IPR019874">
    <property type="entry name" value="RF_methyltr_PrmC"/>
</dbReference>
<evidence type="ECO:0000313" key="9">
    <source>
        <dbReference type="EMBL" id="VFJ57755.1"/>
    </source>
</evidence>
<dbReference type="GO" id="GO:0102559">
    <property type="term" value="F:peptide chain release factor N(5)-glutamine methyltransferase activity"/>
    <property type="evidence" value="ECO:0007669"/>
    <property type="project" value="UniProtKB-EC"/>
</dbReference>
<dbReference type="Gene3D" id="1.10.8.10">
    <property type="entry name" value="DNA helicase RuvA subunit, C-terminal domain"/>
    <property type="match status" value="1"/>
</dbReference>
<dbReference type="PANTHER" id="PTHR18895">
    <property type="entry name" value="HEMK METHYLTRANSFERASE"/>
    <property type="match status" value="1"/>
</dbReference>
<keyword evidence="2 5" id="KW-0808">Transferase</keyword>
<dbReference type="EMBL" id="CAADFA010000208">
    <property type="protein sequence ID" value="VFJ57755.1"/>
    <property type="molecule type" value="Genomic_DNA"/>
</dbReference>
<sequence>METHPSRTTSPTIGTALEQAIGTLAPHSPSARADAEILLGHVLGKPRHWPYVWQDHAFSPSEYERFRHLVDRRVLGGPVAYLTGRRRFWSLDLSVTPDVLIPRPETESLVEAALAIIPKAARWRVADLGTGAGPVALALARERPGCRITATDISAPALETARRNARRHKMENIAFQEGSWFDALADASGETAPADCRSCYHVIVSNPPYVAADDPHLSRGDVRFEPALALAGGPDGLDPIRHIARGARAHLMQGGWLLLEHGYDQGKRVRALLDGFCYERITSRRDDGGRERVTLGRYPFNQR</sequence>
<feature type="binding site" evidence="5">
    <location>
        <position position="206"/>
    </location>
    <ligand>
        <name>S-adenosyl-L-methionine</name>
        <dbReference type="ChEBI" id="CHEBI:59789"/>
    </ligand>
</feature>
<organism evidence="9">
    <name type="scientific">Candidatus Kentrum sp. FM</name>
    <dbReference type="NCBI Taxonomy" id="2126340"/>
    <lineage>
        <taxon>Bacteria</taxon>
        <taxon>Pseudomonadati</taxon>
        <taxon>Pseudomonadota</taxon>
        <taxon>Gammaproteobacteria</taxon>
        <taxon>Candidatus Kentrum</taxon>
    </lineage>
</organism>
<dbReference type="InterPro" id="IPR040758">
    <property type="entry name" value="PrmC_N"/>
</dbReference>
<feature type="binding site" evidence="5">
    <location>
        <position position="180"/>
    </location>
    <ligand>
        <name>S-adenosyl-L-methionine</name>
        <dbReference type="ChEBI" id="CHEBI:59789"/>
    </ligand>
</feature>
<dbReference type="CDD" id="cd02440">
    <property type="entry name" value="AdoMet_MTases"/>
    <property type="match status" value="1"/>
</dbReference>
<accession>A0A450SUV8</accession>
<feature type="binding site" evidence="5">
    <location>
        <begin position="206"/>
        <end position="209"/>
    </location>
    <ligand>
        <name>substrate</name>
    </ligand>
</feature>
<comment type="function">
    <text evidence="5">Methylates the class 1 translation termination release factors RF1/PrfA and RF2/PrfB on the glutamine residue of the universally conserved GGQ motif.</text>
</comment>
<evidence type="ECO:0000313" key="8">
    <source>
        <dbReference type="EMBL" id="VFJ56722.1"/>
    </source>
</evidence>
<feature type="binding site" evidence="5">
    <location>
        <position position="152"/>
    </location>
    <ligand>
        <name>S-adenosyl-L-methionine</name>
        <dbReference type="ChEBI" id="CHEBI:59789"/>
    </ligand>
</feature>
<dbReference type="PANTHER" id="PTHR18895:SF74">
    <property type="entry name" value="MTRF1L RELEASE FACTOR GLUTAMINE METHYLTRANSFERASE"/>
    <property type="match status" value="1"/>
</dbReference>
<feature type="domain" description="Release factor glutamine methyltransferase N-terminal" evidence="7">
    <location>
        <begin position="16"/>
        <end position="84"/>
    </location>
</feature>
<dbReference type="InterPro" id="IPR029063">
    <property type="entry name" value="SAM-dependent_MTases_sf"/>
</dbReference>
<comment type="catalytic activity">
    <reaction evidence="4 5">
        <text>L-glutaminyl-[peptide chain release factor] + S-adenosyl-L-methionine = N(5)-methyl-L-glutaminyl-[peptide chain release factor] + S-adenosyl-L-homocysteine + H(+)</text>
        <dbReference type="Rhea" id="RHEA:42896"/>
        <dbReference type="Rhea" id="RHEA-COMP:10271"/>
        <dbReference type="Rhea" id="RHEA-COMP:10272"/>
        <dbReference type="ChEBI" id="CHEBI:15378"/>
        <dbReference type="ChEBI" id="CHEBI:30011"/>
        <dbReference type="ChEBI" id="CHEBI:57856"/>
        <dbReference type="ChEBI" id="CHEBI:59789"/>
        <dbReference type="ChEBI" id="CHEBI:61891"/>
        <dbReference type="EC" id="2.1.1.297"/>
    </reaction>
</comment>
<dbReference type="GO" id="GO:0003676">
    <property type="term" value="F:nucleic acid binding"/>
    <property type="evidence" value="ECO:0007669"/>
    <property type="project" value="InterPro"/>
</dbReference>
<keyword evidence="1 5" id="KW-0489">Methyltransferase</keyword>
<dbReference type="SUPFAM" id="SSF53335">
    <property type="entry name" value="S-adenosyl-L-methionine-dependent methyltransferases"/>
    <property type="match status" value="1"/>
</dbReference>
<protein>
    <recommendedName>
        <fullName evidence="5">Release factor glutamine methyltransferase</fullName>
        <shortName evidence="5">RF MTase</shortName>
        <ecNumber evidence="5">2.1.1.297</ecNumber>
    </recommendedName>
    <alternativeName>
        <fullName evidence="5">N5-glutamine methyltransferase PrmC</fullName>
    </alternativeName>
    <alternativeName>
        <fullName evidence="5">Protein-(glutamine-N5) MTase PrmC</fullName>
    </alternativeName>
    <alternativeName>
        <fullName evidence="5">Protein-glutamine N-methyltransferase PrmC</fullName>
    </alternativeName>
</protein>
<evidence type="ECO:0000259" key="7">
    <source>
        <dbReference type="Pfam" id="PF17827"/>
    </source>
</evidence>
<comment type="similarity">
    <text evidence="5">Belongs to the protein N5-glutamine methyltransferase family. PrmC subfamily.</text>
</comment>
<reference evidence="9" key="1">
    <citation type="submission" date="2019-02" db="EMBL/GenBank/DDBJ databases">
        <authorList>
            <person name="Gruber-Vodicka R. H."/>
            <person name="Seah K. B. B."/>
        </authorList>
    </citation>
    <scope>NUCLEOTIDE SEQUENCE</scope>
    <source>
        <strain evidence="8">BECK_BZ163</strain>
        <strain evidence="10">BECK_BZ164</strain>
        <strain evidence="9">BECK_BZ165</strain>
    </source>
</reference>
<dbReference type="InterPro" id="IPR002052">
    <property type="entry name" value="DNA_methylase_N6_adenine_CS"/>
</dbReference>
<dbReference type="Gene3D" id="3.40.50.150">
    <property type="entry name" value="Vaccinia Virus protein VP39"/>
    <property type="match status" value="1"/>
</dbReference>
<gene>
    <name evidence="5" type="primary">prmC</name>
    <name evidence="8" type="ORF">BECKFM1743A_GA0114220_101739</name>
    <name evidence="10" type="ORF">BECKFM1743B_GA0114221_102038</name>
    <name evidence="9" type="ORF">BECKFM1743C_GA0114222_102081</name>
</gene>
<dbReference type="FunFam" id="3.40.50.150:FF:000053">
    <property type="entry name" value="Release factor glutamine methyltransferase"/>
    <property type="match status" value="1"/>
</dbReference>
<dbReference type="GO" id="GO:0032259">
    <property type="term" value="P:methylation"/>
    <property type="evidence" value="ECO:0007669"/>
    <property type="project" value="UniProtKB-KW"/>
</dbReference>
<dbReference type="Pfam" id="PF05175">
    <property type="entry name" value="MTS"/>
    <property type="match status" value="1"/>
</dbReference>
<evidence type="ECO:0000256" key="1">
    <source>
        <dbReference type="ARBA" id="ARBA00022603"/>
    </source>
</evidence>
<evidence type="ECO:0000259" key="6">
    <source>
        <dbReference type="Pfam" id="PF05175"/>
    </source>
</evidence>
<dbReference type="InterPro" id="IPR004556">
    <property type="entry name" value="HemK-like"/>
</dbReference>
<dbReference type="NCBIfam" id="TIGR00536">
    <property type="entry name" value="hemK_fam"/>
    <property type="match status" value="1"/>
</dbReference>
<dbReference type="AlphaFoldDB" id="A0A450SUV8"/>
<dbReference type="EMBL" id="CAADFL010000203">
    <property type="protein sequence ID" value="VFK11730.1"/>
    <property type="molecule type" value="Genomic_DNA"/>
</dbReference>